<dbReference type="Proteomes" id="UP000095210">
    <property type="component" value="Chromosome"/>
</dbReference>
<evidence type="ECO:0000256" key="1">
    <source>
        <dbReference type="SAM" id="MobiDB-lite"/>
    </source>
</evidence>
<dbReference type="AlphaFoldDB" id="A0AAC9HTC6"/>
<name>A0AAC9HTC6_9PSEU</name>
<gene>
    <name evidence="2" type="ORF">TL08_22710</name>
</gene>
<feature type="region of interest" description="Disordered" evidence="1">
    <location>
        <begin position="68"/>
        <end position="95"/>
    </location>
</feature>
<dbReference type="KEGG" id="ahm:TL08_22710"/>
<feature type="compositionally biased region" description="Basic and acidic residues" evidence="1">
    <location>
        <begin position="161"/>
        <end position="171"/>
    </location>
</feature>
<protein>
    <submittedName>
        <fullName evidence="2">Uncharacterized protein</fullName>
    </submittedName>
</protein>
<sequence>MGSTRLGATNIAAPGPPSSWEFNATPHRTGYSFWMNTGPLRTDLSGIFTRFMTQGVGFSPIYPQVGGQQRQPLPNADDCAEADRTSHHGMDQRRFPCDDKRTREIMRTCVRMRCPEPLFYTAFSHRRSRSGRFPAPCRPSRGRGCESGSPSPPAPGTPPRCDPEEARHRSTDNGGPIRSADSRLRLWNGLGPLRLLRRIRPTQHDAPGSGVHFGLHAPGHRCGSVRRLSQSKETE</sequence>
<feature type="compositionally biased region" description="Pro residues" evidence="1">
    <location>
        <begin position="150"/>
        <end position="160"/>
    </location>
</feature>
<feature type="region of interest" description="Disordered" evidence="1">
    <location>
        <begin position="207"/>
        <end position="235"/>
    </location>
</feature>
<evidence type="ECO:0000313" key="3">
    <source>
        <dbReference type="Proteomes" id="UP000095210"/>
    </source>
</evidence>
<organism evidence="2 3">
    <name type="scientific">Actinoalloteichus hymeniacidonis</name>
    <dbReference type="NCBI Taxonomy" id="340345"/>
    <lineage>
        <taxon>Bacteria</taxon>
        <taxon>Bacillati</taxon>
        <taxon>Actinomycetota</taxon>
        <taxon>Actinomycetes</taxon>
        <taxon>Pseudonocardiales</taxon>
        <taxon>Pseudonocardiaceae</taxon>
        <taxon>Actinoalloteichus</taxon>
    </lineage>
</organism>
<evidence type="ECO:0000313" key="2">
    <source>
        <dbReference type="EMBL" id="AOS65322.1"/>
    </source>
</evidence>
<dbReference type="EMBL" id="CP014859">
    <property type="protein sequence ID" value="AOS65322.1"/>
    <property type="molecule type" value="Genomic_DNA"/>
</dbReference>
<accession>A0AAC9HTC6</accession>
<feature type="region of interest" description="Disordered" evidence="1">
    <location>
        <begin position="129"/>
        <end position="180"/>
    </location>
</feature>
<reference evidence="3" key="1">
    <citation type="submission" date="2016-03" db="EMBL/GenBank/DDBJ databases">
        <title>Complete genome sequence of the type strain Actinoalloteichus hymeniacidonis DSM 45092.</title>
        <authorList>
            <person name="Schaffert L."/>
            <person name="Albersmeier A."/>
            <person name="Winkler A."/>
            <person name="Kalinowski J."/>
            <person name="Zotchev S."/>
            <person name="Ruckert C."/>
        </authorList>
    </citation>
    <scope>NUCLEOTIDE SEQUENCE [LARGE SCALE GENOMIC DNA]</scope>
    <source>
        <strain evidence="3">HPA177(T) (DSM 45092(T))</strain>
    </source>
</reference>
<feature type="compositionally biased region" description="Basic and acidic residues" evidence="1">
    <location>
        <begin position="81"/>
        <end position="95"/>
    </location>
</feature>
<keyword evidence="3" id="KW-1185">Reference proteome</keyword>
<proteinExistence type="predicted"/>